<dbReference type="AlphaFoldDB" id="A0A5J4QHN3"/>
<organism evidence="1">
    <name type="scientific">termite gut metagenome</name>
    <dbReference type="NCBI Taxonomy" id="433724"/>
    <lineage>
        <taxon>unclassified sequences</taxon>
        <taxon>metagenomes</taxon>
        <taxon>organismal metagenomes</taxon>
    </lineage>
</organism>
<protein>
    <submittedName>
        <fullName evidence="1">Uncharacterized protein</fullName>
    </submittedName>
</protein>
<name>A0A5J4QHN3_9ZZZZ</name>
<evidence type="ECO:0000313" key="1">
    <source>
        <dbReference type="EMBL" id="KAA6320530.1"/>
    </source>
</evidence>
<comment type="caution">
    <text evidence="1">The sequence shown here is derived from an EMBL/GenBank/DDBJ whole genome shotgun (WGS) entry which is preliminary data.</text>
</comment>
<gene>
    <name evidence="1" type="ORF">EZS27_029705</name>
</gene>
<sequence length="71" mass="8227">MKNQLHFQDSRCLFLLSVLMIPVKGKKSKPMPVHFFSNLLAASWKEQYSLHIIRSINVPPSHYSQNPSRGF</sequence>
<accession>A0A5J4QHN3</accession>
<proteinExistence type="predicted"/>
<reference evidence="1" key="1">
    <citation type="submission" date="2019-03" db="EMBL/GenBank/DDBJ databases">
        <title>Single cell metagenomics reveals metabolic interactions within the superorganism composed of flagellate Streblomastix strix and complex community of Bacteroidetes bacteria on its surface.</title>
        <authorList>
            <person name="Treitli S.C."/>
            <person name="Kolisko M."/>
            <person name="Husnik F."/>
            <person name="Keeling P."/>
            <person name="Hampl V."/>
        </authorList>
    </citation>
    <scope>NUCLEOTIDE SEQUENCE</scope>
    <source>
        <strain evidence="1">STM</strain>
    </source>
</reference>
<dbReference type="EMBL" id="SNRY01003559">
    <property type="protein sequence ID" value="KAA6320530.1"/>
    <property type="molecule type" value="Genomic_DNA"/>
</dbReference>